<dbReference type="Gene3D" id="3.40.50.970">
    <property type="match status" value="2"/>
</dbReference>
<sequence length="538" mass="58224">MVAESRHAMCGVVKLNTSTTLARTIVRQILEAGITDVVISPGSRNAPLSLAFFQAAERNLITLHTRIDERTAAFFALGVAKASKRPVPIICTSGTAVANYHPAILEASHSNQPLLVITADRPANLRRTGSNQTTEQARIFGKAVRYFADISGAAYPMELPFNSLRTGPVHLNIQFAEPLSPDDDSDWLSAVKKREPPQLSEKSAGTFYTKSTRGALVIGHDRAGFSVNEVNDFAAKLGWPVIAEDPLSFPGAIPHASIFLTSQSITDELAPDTVVVIGRTTLSRPINRIISMARKSVVIDPRILTVDSDRSANQKFTSMPICESPSVDTEYFARWEKYGERTAKMIADLKVWSEQLIAREIAKNLPASATLFISSSRPIRDIEGFANPRTGVETFANRGLAGIDGNISTALGIASQRSNTYAVLGDLSFLHDLTGLIHGEKINLKIFVVDNNGGGIFSTLSHRGVAGFEEVFGTPHHLDLVKIAAAFGLETCRITKQSELQAELAKPVNGISLAVIEVPTRESNAENLAVIFKSIDSI</sequence>
<dbReference type="Pfam" id="PF16582">
    <property type="entry name" value="TPP_enzyme_M_2"/>
    <property type="match status" value="1"/>
</dbReference>
<evidence type="ECO:0000256" key="1">
    <source>
        <dbReference type="ARBA" id="ARBA00022679"/>
    </source>
</evidence>
<evidence type="ECO:0000313" key="9">
    <source>
        <dbReference type="EMBL" id="CAB4536067.1"/>
    </source>
</evidence>
<evidence type="ECO:0000259" key="7">
    <source>
        <dbReference type="Pfam" id="PF02776"/>
    </source>
</evidence>
<accession>A0A6J6BBM7</accession>
<evidence type="ECO:0000256" key="3">
    <source>
        <dbReference type="ARBA" id="ARBA00022842"/>
    </source>
</evidence>
<dbReference type="NCBIfam" id="TIGR00173">
    <property type="entry name" value="menD"/>
    <property type="match status" value="1"/>
</dbReference>
<feature type="domain" description="Thiamine pyrophosphate enzyme TPP-binding" evidence="6">
    <location>
        <begin position="397"/>
        <end position="518"/>
    </location>
</feature>
<gene>
    <name evidence="9" type="ORF">UFOPK1440_00139</name>
</gene>
<dbReference type="GO" id="GO:0009234">
    <property type="term" value="P:menaquinone biosynthetic process"/>
    <property type="evidence" value="ECO:0007669"/>
    <property type="project" value="InterPro"/>
</dbReference>
<reference evidence="9" key="1">
    <citation type="submission" date="2020-05" db="EMBL/GenBank/DDBJ databases">
        <authorList>
            <person name="Chiriac C."/>
            <person name="Salcher M."/>
            <person name="Ghai R."/>
            <person name="Kavagutti S V."/>
        </authorList>
    </citation>
    <scope>NUCLEOTIDE SEQUENCE</scope>
</reference>
<dbReference type="Pfam" id="PF02776">
    <property type="entry name" value="TPP_enzyme_N"/>
    <property type="match status" value="1"/>
</dbReference>
<dbReference type="GO" id="GO:0070204">
    <property type="term" value="F:2-succinyl-5-enolpyruvyl-6-hydroxy-3-cyclohexene-1-carboxylic-acid synthase activity"/>
    <property type="evidence" value="ECO:0007669"/>
    <property type="project" value="InterPro"/>
</dbReference>
<dbReference type="CDD" id="cd02009">
    <property type="entry name" value="TPP_SHCHC_synthase"/>
    <property type="match status" value="1"/>
</dbReference>
<dbReference type="EMBL" id="CAEZSP010000003">
    <property type="protein sequence ID" value="CAB4536067.1"/>
    <property type="molecule type" value="Genomic_DNA"/>
</dbReference>
<evidence type="ECO:0000259" key="6">
    <source>
        <dbReference type="Pfam" id="PF02775"/>
    </source>
</evidence>
<keyword evidence="4" id="KW-0786">Thiamine pyrophosphate</keyword>
<dbReference type="PIRSF" id="PIRSF004983">
    <property type="entry name" value="MenD"/>
    <property type="match status" value="1"/>
</dbReference>
<feature type="domain" description="Thiamine pyrophosphate enzyme N-terminal TPP-binding" evidence="7">
    <location>
        <begin position="20"/>
        <end position="134"/>
    </location>
</feature>
<dbReference type="HAMAP" id="MF_01659">
    <property type="entry name" value="MenD"/>
    <property type="match status" value="1"/>
</dbReference>
<organism evidence="9">
    <name type="scientific">freshwater metagenome</name>
    <dbReference type="NCBI Taxonomy" id="449393"/>
    <lineage>
        <taxon>unclassified sequences</taxon>
        <taxon>metagenomes</taxon>
        <taxon>ecological metagenomes</taxon>
    </lineage>
</organism>
<dbReference type="InterPro" id="IPR012001">
    <property type="entry name" value="Thiamin_PyroP_enz_TPP-bd_dom"/>
</dbReference>
<evidence type="ECO:0000256" key="4">
    <source>
        <dbReference type="ARBA" id="ARBA00023052"/>
    </source>
</evidence>
<protein>
    <submittedName>
        <fullName evidence="9">Unannotated protein</fullName>
    </submittedName>
</protein>
<dbReference type="CDD" id="cd07037">
    <property type="entry name" value="TPP_PYR_MenD"/>
    <property type="match status" value="1"/>
</dbReference>
<dbReference type="InterPro" id="IPR032264">
    <property type="entry name" value="MenD_middle"/>
</dbReference>
<keyword evidence="5" id="KW-0464">Manganese</keyword>
<name>A0A6J6BBM7_9ZZZZ</name>
<proteinExistence type="inferred from homology"/>
<keyword evidence="1" id="KW-0808">Transferase</keyword>
<evidence type="ECO:0000256" key="5">
    <source>
        <dbReference type="ARBA" id="ARBA00023211"/>
    </source>
</evidence>
<dbReference type="InterPro" id="IPR011766">
    <property type="entry name" value="TPP_enzyme_TPP-bd"/>
</dbReference>
<dbReference type="AlphaFoldDB" id="A0A6J6BBM7"/>
<dbReference type="InterPro" id="IPR029061">
    <property type="entry name" value="THDP-binding"/>
</dbReference>
<dbReference type="GO" id="GO:0030976">
    <property type="term" value="F:thiamine pyrophosphate binding"/>
    <property type="evidence" value="ECO:0007669"/>
    <property type="project" value="InterPro"/>
</dbReference>
<dbReference type="Gene3D" id="3.40.50.1220">
    <property type="entry name" value="TPP-binding domain"/>
    <property type="match status" value="1"/>
</dbReference>
<evidence type="ECO:0000256" key="2">
    <source>
        <dbReference type="ARBA" id="ARBA00022723"/>
    </source>
</evidence>
<evidence type="ECO:0000259" key="8">
    <source>
        <dbReference type="Pfam" id="PF16582"/>
    </source>
</evidence>
<dbReference type="GO" id="GO:0046872">
    <property type="term" value="F:metal ion binding"/>
    <property type="evidence" value="ECO:0007669"/>
    <property type="project" value="UniProtKB-KW"/>
</dbReference>
<keyword evidence="3" id="KW-0460">Magnesium</keyword>
<dbReference type="Pfam" id="PF02775">
    <property type="entry name" value="TPP_enzyme_C"/>
    <property type="match status" value="1"/>
</dbReference>
<dbReference type="InterPro" id="IPR004433">
    <property type="entry name" value="MenaQ_synth_MenD"/>
</dbReference>
<dbReference type="PANTHER" id="PTHR42916">
    <property type="entry name" value="2-SUCCINYL-5-ENOLPYRUVYL-6-HYDROXY-3-CYCLOHEXENE-1-CARBOXYLATE SYNTHASE"/>
    <property type="match status" value="1"/>
</dbReference>
<dbReference type="SUPFAM" id="SSF52518">
    <property type="entry name" value="Thiamin diphosphate-binding fold (THDP-binding)"/>
    <property type="match status" value="2"/>
</dbReference>
<keyword evidence="2" id="KW-0479">Metal-binding</keyword>
<dbReference type="PANTHER" id="PTHR42916:SF1">
    <property type="entry name" value="PROTEIN PHYLLO, CHLOROPLASTIC"/>
    <property type="match status" value="1"/>
</dbReference>
<feature type="domain" description="Menaquinone biosynthesis protein MenD middle" evidence="8">
    <location>
        <begin position="199"/>
        <end position="373"/>
    </location>
</feature>